<dbReference type="AlphaFoldDB" id="Q2IEZ3"/>
<dbReference type="InterPro" id="IPR029151">
    <property type="entry name" value="Sensor-like_sf"/>
</dbReference>
<accession>Q2IEZ3</accession>
<dbReference type="Proteomes" id="UP000001935">
    <property type="component" value="Chromosome"/>
</dbReference>
<reference evidence="3" key="1">
    <citation type="submission" date="2006-01" db="EMBL/GenBank/DDBJ databases">
        <title>Complete sequence of Anaeromyxobacter dehalogenans 2CP-C.</title>
        <authorList>
            <consortium name="US DOE Joint Genome Institute"/>
            <person name="Copeland A."/>
            <person name="Lucas S."/>
            <person name="Lapidus A."/>
            <person name="Barry K."/>
            <person name="Detter J.C."/>
            <person name="Glavina T."/>
            <person name="Hammon N."/>
            <person name="Israni S."/>
            <person name="Pitluck S."/>
            <person name="Brettin T."/>
            <person name="Bruce D."/>
            <person name="Han C."/>
            <person name="Tapia R."/>
            <person name="Gilna P."/>
            <person name="Kiss H."/>
            <person name="Schmutz J."/>
            <person name="Larimer F."/>
            <person name="Land M."/>
            <person name="Kyrpides N."/>
            <person name="Anderson I."/>
            <person name="Sanford R.A."/>
            <person name="Ritalahti K.M."/>
            <person name="Thomas H.S."/>
            <person name="Kirby J.R."/>
            <person name="Zhulin I.B."/>
            <person name="Loeffler F.E."/>
            <person name="Richardson P."/>
        </authorList>
    </citation>
    <scope>NUCLEOTIDE SEQUENCE</scope>
    <source>
        <strain evidence="3">2CP-C</strain>
    </source>
</reference>
<feature type="domain" description="Double Cache" evidence="2">
    <location>
        <begin position="54"/>
        <end position="293"/>
    </location>
</feature>
<protein>
    <recommendedName>
        <fullName evidence="2">Double Cache domain-containing protein</fullName>
    </recommendedName>
</protein>
<evidence type="ECO:0000259" key="2">
    <source>
        <dbReference type="Pfam" id="PF14827"/>
    </source>
</evidence>
<dbReference type="Pfam" id="PF14827">
    <property type="entry name" value="dCache_3"/>
    <property type="match status" value="1"/>
</dbReference>
<evidence type="ECO:0000313" key="4">
    <source>
        <dbReference type="Proteomes" id="UP000001935"/>
    </source>
</evidence>
<keyword evidence="1" id="KW-0812">Transmembrane</keyword>
<dbReference type="KEGG" id="ade:Adeh_3382"/>
<evidence type="ECO:0000256" key="1">
    <source>
        <dbReference type="SAM" id="Phobius"/>
    </source>
</evidence>
<gene>
    <name evidence="3" type="ordered locus">Adeh_3382</name>
</gene>
<dbReference type="OrthoDB" id="9790367at2"/>
<keyword evidence="1" id="KW-1133">Transmembrane helix</keyword>
<organism evidence="3 4">
    <name type="scientific">Anaeromyxobacter dehalogenans (strain 2CP-C)</name>
    <dbReference type="NCBI Taxonomy" id="290397"/>
    <lineage>
        <taxon>Bacteria</taxon>
        <taxon>Pseudomonadati</taxon>
        <taxon>Myxococcota</taxon>
        <taxon>Myxococcia</taxon>
        <taxon>Myxococcales</taxon>
        <taxon>Cystobacterineae</taxon>
        <taxon>Anaeromyxobacteraceae</taxon>
        <taxon>Anaeromyxobacter</taxon>
    </lineage>
</organism>
<dbReference type="SUPFAM" id="SSF103190">
    <property type="entry name" value="Sensory domain-like"/>
    <property type="match status" value="1"/>
</dbReference>
<keyword evidence="1" id="KW-0472">Membrane</keyword>
<dbReference type="STRING" id="290397.Adeh_3382"/>
<proteinExistence type="predicted"/>
<sequence>MRSISLELRLIVAIVALCVGAALLGARLGGGIVEQQVEEAGASRLRGAAEAFASQERAEVEKLSSTLDALLSRDDLRDAFAARDRERLLALAAPLFETMRERDRITHWYFIAPEPDATVFLRVHRPELRGDKVDRVTFRRAVETGDVGAGKELGRTAFALRVVRPWMRDGKVIGYLELAEEIDHFLGAMKSRTGDDYGILVKKRFLDQRRWAEVLGERSNTWNDRADVVVVDTTTFTEGIIDYEGDLEALPDDGVALGEVVREDRAYMRGIFPLRDAGGRKVGGLFVLHDFSAEHGAARAAMLRSFMMLIGLGAVLTVLLATLLHYAVFARLRRLERRLAREADERQLPPGRMVELTDDEISRLEVLLRRALFPSRDEVPRDPSSSRGRG</sequence>
<feature type="transmembrane region" description="Helical" evidence="1">
    <location>
        <begin position="306"/>
        <end position="329"/>
    </location>
</feature>
<name>Q2IEZ3_ANADE</name>
<dbReference type="EMBL" id="CP000251">
    <property type="protein sequence ID" value="ABC83149.1"/>
    <property type="molecule type" value="Genomic_DNA"/>
</dbReference>
<dbReference type="InterPro" id="IPR029150">
    <property type="entry name" value="dCache_3"/>
</dbReference>
<evidence type="ECO:0000313" key="3">
    <source>
        <dbReference type="EMBL" id="ABC83149.1"/>
    </source>
</evidence>
<dbReference type="eggNOG" id="COG3850">
    <property type="taxonomic scope" value="Bacteria"/>
</dbReference>
<dbReference type="HOGENOM" id="CLU_699498_0_0_7"/>